<accession>A0A2R8FF61</accession>
<name>A0A2R8FF61_9VIRU</name>
<gene>
    <name evidence="1" type="ORF">BRZCDTV_365</name>
</gene>
<organism evidence="1">
    <name type="scientific">Brazilian cedratvirus IHUMI</name>
    <dbReference type="NCBI Taxonomy" id="2126980"/>
    <lineage>
        <taxon>Viruses</taxon>
        <taxon>Pithoviruses</taxon>
        <taxon>Orthocedratvirinae</taxon>
        <taxon>Alphacedratvirus</taxon>
        <taxon>Alphacedratvirus brasiliense</taxon>
    </lineage>
</organism>
<dbReference type="Gene3D" id="1.20.1280.50">
    <property type="match status" value="1"/>
</dbReference>
<evidence type="ECO:0000313" key="2">
    <source>
        <dbReference type="Proteomes" id="UP000273054"/>
    </source>
</evidence>
<protein>
    <submittedName>
        <fullName evidence="1">F-box domain-containing protein</fullName>
    </submittedName>
</protein>
<proteinExistence type="predicted"/>
<dbReference type="SUPFAM" id="SSF81383">
    <property type="entry name" value="F-box domain"/>
    <property type="match status" value="1"/>
</dbReference>
<sequence length="202" mass="23665">MQGLPVELQEEVLFSLKEPEDLYRACSSSRQNRAICSASVFWREKFRRENLPLLEEGDSFRRWLDIYVKSLRVAEMADQEIAHPQGINLALVPDLSLLPGLENVLEKEWLEVRSGKNVYSRITKPARRARGQEKEISVFTNNYFIFLLPEDSTYRYQVIYEGFTSKNGVKGPTLKTLSYQVKVALNQEQVWNILYHLFYYMD</sequence>
<dbReference type="Proteomes" id="UP000273054">
    <property type="component" value="Segment"/>
</dbReference>
<dbReference type="InterPro" id="IPR036047">
    <property type="entry name" value="F-box-like_dom_sf"/>
</dbReference>
<evidence type="ECO:0000313" key="1">
    <source>
        <dbReference type="EMBL" id="SPN79471.1"/>
    </source>
</evidence>
<dbReference type="EMBL" id="LT994651">
    <property type="protein sequence ID" value="SPN79471.1"/>
    <property type="molecule type" value="Genomic_DNA"/>
</dbReference>
<reference evidence="1" key="1">
    <citation type="submission" date="2018-03" db="EMBL/GenBank/DDBJ databases">
        <authorList>
            <consortium name="Urmite Genomes"/>
        </authorList>
    </citation>
    <scope>NUCLEOTIDE SEQUENCE [LARGE SCALE GENOMIC DNA]</scope>
    <source>
        <strain evidence="1">IHUMI-27.7</strain>
    </source>
</reference>
<keyword evidence="2" id="KW-1185">Reference proteome</keyword>